<feature type="compositionally biased region" description="Basic and acidic residues" evidence="1">
    <location>
        <begin position="423"/>
        <end position="435"/>
    </location>
</feature>
<dbReference type="AlphaFoldDB" id="A0A5M7ZZ85"/>
<feature type="compositionally biased region" description="Basic and acidic residues" evidence="1">
    <location>
        <begin position="395"/>
        <end position="404"/>
    </location>
</feature>
<evidence type="ECO:0000313" key="3">
    <source>
        <dbReference type="Proteomes" id="UP000324324"/>
    </source>
</evidence>
<comment type="caution">
    <text evidence="2">The sequence shown here is derived from an EMBL/GenBank/DDBJ whole genome shotgun (WGS) entry which is preliminary data.</text>
</comment>
<keyword evidence="3" id="KW-1185">Reference proteome</keyword>
<sequence>MLHAVTHAPMPIPTAPSEHIARANFGMAFAQTAWRLFEDERCRIEFAGASHVNSDHLVEQARLNNRIRDRRAREAEPYSRTQAGHELIAAIAGQLKAQAAPGQNIDNLAHAYTAAATLCTDEFWKAEAVALQAISVRNGIDLPLLPSVVSARITPLEDGTGWRINKLMKWHSYTGPDDNTYYMSNLRPVLTIDHQIEIHCDANDPPLRSLLNWLQGREPERYKLGERSDAIHVACLAPALDQALTTMQPGSGNLLIRLLSRLLDYLSDLFHDMLDECRRREGVAYRIIAAGEAESFRCERPCGIGQYRSDDAAEDQSLTPIQLHRQREARDRSLKPIEYRRANERHYVARRTDGQMNGSGCYVFEALDAEHHVMRQSTTDGDLRPCMQSVLYDSRGMEPPKPVHGEPPSDEASDLSDDDDGEERAGGESSARDIAEQESAPVADIAEDPAPIPDSGTAAAAGRRFSLFGGSWVMVPRMAD</sequence>
<reference evidence="2 3" key="1">
    <citation type="submission" date="2019-09" db="EMBL/GenBank/DDBJ databases">
        <title>Isolation of a novel species in the genus Cupriavidus from patients with sepsis using whole genome sequencing.</title>
        <authorList>
            <person name="Kweon O.J."/>
            <person name="Lee M.-K."/>
        </authorList>
    </citation>
    <scope>NUCLEOTIDE SEQUENCE [LARGE SCALE GENOMIC DNA]</scope>
    <source>
        <strain evidence="2 3">MKL-01</strain>
    </source>
</reference>
<organism evidence="2 3">
    <name type="scientific">Cupriavidus cauae</name>
    <dbReference type="NCBI Taxonomy" id="2608999"/>
    <lineage>
        <taxon>Bacteria</taxon>
        <taxon>Pseudomonadati</taxon>
        <taxon>Pseudomonadota</taxon>
        <taxon>Betaproteobacteria</taxon>
        <taxon>Burkholderiales</taxon>
        <taxon>Burkholderiaceae</taxon>
        <taxon>Cupriavidus</taxon>
    </lineage>
</organism>
<name>A0A5M7ZZ85_9BURK</name>
<feature type="compositionally biased region" description="Basic and acidic residues" evidence="1">
    <location>
        <begin position="325"/>
        <end position="336"/>
    </location>
</feature>
<proteinExistence type="predicted"/>
<protein>
    <submittedName>
        <fullName evidence="2">Uncharacterized protein</fullName>
    </submittedName>
</protein>
<dbReference type="RefSeq" id="WP_149319355.1">
    <property type="nucleotide sequence ID" value="NZ_VWRN01000071.1"/>
</dbReference>
<dbReference type="EMBL" id="VWRN01000071">
    <property type="protein sequence ID" value="KAA6116757.1"/>
    <property type="molecule type" value="Genomic_DNA"/>
</dbReference>
<evidence type="ECO:0000313" key="2">
    <source>
        <dbReference type="EMBL" id="KAA6116757.1"/>
    </source>
</evidence>
<gene>
    <name evidence="2" type="ORF">F1599_24285</name>
</gene>
<evidence type="ECO:0000256" key="1">
    <source>
        <dbReference type="SAM" id="MobiDB-lite"/>
    </source>
</evidence>
<feature type="region of interest" description="Disordered" evidence="1">
    <location>
        <begin position="393"/>
        <end position="458"/>
    </location>
</feature>
<accession>A0A5M7ZZ85</accession>
<feature type="region of interest" description="Disordered" evidence="1">
    <location>
        <begin position="311"/>
        <end position="336"/>
    </location>
</feature>
<dbReference type="Proteomes" id="UP000324324">
    <property type="component" value="Unassembled WGS sequence"/>
</dbReference>
<feature type="compositionally biased region" description="Acidic residues" evidence="1">
    <location>
        <begin position="408"/>
        <end position="422"/>
    </location>
</feature>